<dbReference type="Proteomes" id="UP000235036">
    <property type="component" value="Unassembled WGS sequence"/>
</dbReference>
<accession>A0A2N6K8F3</accession>
<evidence type="ECO:0000313" key="1">
    <source>
        <dbReference type="EMBL" id="PLZ93842.1"/>
    </source>
</evidence>
<dbReference type="RefSeq" id="WP_102204817.1">
    <property type="nucleotide sequence ID" value="NZ_CAWNVR010000546.1"/>
</dbReference>
<name>A0A2N6K8F3_FISMU</name>
<dbReference type="EMBL" id="NRQW01000048">
    <property type="protein sequence ID" value="PLZ93842.1"/>
    <property type="molecule type" value="Genomic_DNA"/>
</dbReference>
<keyword evidence="2" id="KW-1185">Reference proteome</keyword>
<dbReference type="AlphaFoldDB" id="A0A2N6K8F3"/>
<proteinExistence type="predicted"/>
<gene>
    <name evidence="1" type="ORF">CEN44_02090</name>
</gene>
<protein>
    <submittedName>
        <fullName evidence="1">Uncharacterized protein</fullName>
    </submittedName>
</protein>
<organism evidence="1 2">
    <name type="scientific">Fischerella muscicola CCMEE 5323</name>
    <dbReference type="NCBI Taxonomy" id="2019572"/>
    <lineage>
        <taxon>Bacteria</taxon>
        <taxon>Bacillati</taxon>
        <taxon>Cyanobacteriota</taxon>
        <taxon>Cyanophyceae</taxon>
        <taxon>Nostocales</taxon>
        <taxon>Hapalosiphonaceae</taxon>
        <taxon>Fischerella</taxon>
    </lineage>
</organism>
<comment type="caution">
    <text evidence="1">The sequence shown here is derived from an EMBL/GenBank/DDBJ whole genome shotgun (WGS) entry which is preliminary data.</text>
</comment>
<reference evidence="1 2" key="1">
    <citation type="submission" date="2017-08" db="EMBL/GenBank/DDBJ databases">
        <title>Genomes of Fischerella (Mastigocladus) sp. strains.</title>
        <authorList>
            <person name="Miller S.R."/>
        </authorList>
    </citation>
    <scope>NUCLEOTIDE SEQUENCE [LARGE SCALE GENOMIC DNA]</scope>
    <source>
        <strain evidence="1 2">CCMEE 5323</strain>
    </source>
</reference>
<evidence type="ECO:0000313" key="2">
    <source>
        <dbReference type="Proteomes" id="UP000235036"/>
    </source>
</evidence>
<sequence>MRQIPVVAFLILLGNILFSTAIRAGEPATITSLVMRDRIVVITNDTDGLKYSVKSKDGTILSANITESELVRKHPDVYEQVRPAYAGDKNIPGLLMWVGDLEAKP</sequence>